<name>A0ABS7K0R4_9BACI</name>
<keyword evidence="2" id="KW-1185">Reference proteome</keyword>
<reference evidence="1 2" key="1">
    <citation type="submission" date="2020-07" db="EMBL/GenBank/DDBJ databases">
        <title>Fungal Genomes of the International Space Station.</title>
        <authorList>
            <person name="Seuylemezian A."/>
            <person name="Singh N.K."/>
            <person name="Wood J."/>
            <person name="Venkateswaran K."/>
        </authorList>
    </citation>
    <scope>NUCLEOTIDE SEQUENCE [LARGE SCALE GENOMIC DNA]</scope>
    <source>
        <strain evidence="1 2">PL-B2</strain>
    </source>
</reference>
<dbReference type="RefSeq" id="WP_221871130.1">
    <property type="nucleotide sequence ID" value="NZ_JACWFH010000006.1"/>
</dbReference>
<dbReference type="Proteomes" id="UP000769780">
    <property type="component" value="Unassembled WGS sequence"/>
</dbReference>
<gene>
    <name evidence="1" type="ORF">H0185_03140</name>
</gene>
<organism evidence="1 2">
    <name type="scientific">Mesobacillus maritimus</name>
    <dbReference type="NCBI Taxonomy" id="1643336"/>
    <lineage>
        <taxon>Bacteria</taxon>
        <taxon>Bacillati</taxon>
        <taxon>Bacillota</taxon>
        <taxon>Bacilli</taxon>
        <taxon>Bacillales</taxon>
        <taxon>Bacillaceae</taxon>
        <taxon>Mesobacillus</taxon>
    </lineage>
</organism>
<dbReference type="Pfam" id="PF08863">
    <property type="entry name" value="YolD"/>
    <property type="match status" value="1"/>
</dbReference>
<dbReference type="EMBL" id="JACWFH010000006">
    <property type="protein sequence ID" value="MBY0095816.1"/>
    <property type="molecule type" value="Genomic_DNA"/>
</dbReference>
<evidence type="ECO:0000313" key="1">
    <source>
        <dbReference type="EMBL" id="MBY0095816.1"/>
    </source>
</evidence>
<evidence type="ECO:0000313" key="2">
    <source>
        <dbReference type="Proteomes" id="UP000769780"/>
    </source>
</evidence>
<proteinExistence type="predicted"/>
<protein>
    <submittedName>
        <fullName evidence="1">YolD-like family protein</fullName>
    </submittedName>
</protein>
<dbReference type="InterPro" id="IPR014962">
    <property type="entry name" value="YolD"/>
</dbReference>
<sequence>MFLKKFAKDVPITISYHQNGFKQTCTGRLHKLDLVKQTLLLKDEKQQIYFIHLSGIQEID</sequence>
<accession>A0ABS7K0R4</accession>
<comment type="caution">
    <text evidence="1">The sequence shown here is derived from an EMBL/GenBank/DDBJ whole genome shotgun (WGS) entry which is preliminary data.</text>
</comment>